<dbReference type="Gene3D" id="3.30.1490.70">
    <property type="match status" value="1"/>
</dbReference>
<dbReference type="InterPro" id="IPR012310">
    <property type="entry name" value="DNA_ligase_ATP-dep_cent"/>
</dbReference>
<name>A0A510UJJ6_ALIFS</name>
<dbReference type="GO" id="GO:0006310">
    <property type="term" value="P:DNA recombination"/>
    <property type="evidence" value="ECO:0007669"/>
    <property type="project" value="InterPro"/>
</dbReference>
<keyword evidence="2 7" id="KW-0436">Ligase</keyword>
<dbReference type="PANTHER" id="PTHR47810:SF1">
    <property type="entry name" value="DNA LIGASE B"/>
    <property type="match status" value="1"/>
</dbReference>
<dbReference type="PANTHER" id="PTHR47810">
    <property type="entry name" value="DNA LIGASE"/>
    <property type="match status" value="1"/>
</dbReference>
<gene>
    <name evidence="7" type="ORF">AFI02nite_27250</name>
</gene>
<dbReference type="CDD" id="cd07896">
    <property type="entry name" value="Adenylation_kDNA_ligase_like"/>
    <property type="match status" value="1"/>
</dbReference>
<dbReference type="Pfam" id="PF01068">
    <property type="entry name" value="DNA_ligase_A_M"/>
    <property type="match status" value="1"/>
</dbReference>
<dbReference type="SUPFAM" id="SSF50249">
    <property type="entry name" value="Nucleic acid-binding proteins"/>
    <property type="match status" value="1"/>
</dbReference>
<keyword evidence="4" id="KW-0227">DNA damage</keyword>
<dbReference type="InterPro" id="IPR050326">
    <property type="entry name" value="NAD_dep_DNA_ligaseB"/>
</dbReference>
<evidence type="ECO:0000256" key="3">
    <source>
        <dbReference type="ARBA" id="ARBA00022705"/>
    </source>
</evidence>
<sequence length="285" mass="32110">MMKIKLLAALVALGLTPLPTYSHDEPNTASIDVVLATQYEKGMDIEGYWASEKLDGIRALWTGEKLITRTGHTIYAPDWFTDPLPDHKIDGELWAGRGGFQQVAKTVLDSQPDDELWKKIRFMAFDLPSSAGMFPKRYYELSTIVKKLDHPHLKLVEHYPISNEDSLLEALDDISARNGEGVMLRKVSEVYRPGRSDDLIKVKKHQDNEAIVIGYTDGKGKFRGMVGAMILRMPNGKEFKVGSGLSVEVRENPPKLGSTVTYRYNGYTDNGIPRFARYVAVRKNY</sequence>
<dbReference type="GO" id="GO:0005524">
    <property type="term" value="F:ATP binding"/>
    <property type="evidence" value="ECO:0007669"/>
    <property type="project" value="InterPro"/>
</dbReference>
<comment type="caution">
    <text evidence="7">The sequence shown here is derived from an EMBL/GenBank/DDBJ whole genome shotgun (WGS) entry which is preliminary data.</text>
</comment>
<dbReference type="EMBL" id="BJTZ01000018">
    <property type="protein sequence ID" value="GEK14689.1"/>
    <property type="molecule type" value="Genomic_DNA"/>
</dbReference>
<protein>
    <submittedName>
        <fullName evidence="7">ATP-dependent DNA ligase</fullName>
    </submittedName>
</protein>
<dbReference type="Proteomes" id="UP000321787">
    <property type="component" value="Unassembled WGS sequence"/>
</dbReference>
<organism evidence="7 8">
    <name type="scientific">Aliivibrio fischeri</name>
    <name type="common">Vibrio fischeri</name>
    <dbReference type="NCBI Taxonomy" id="668"/>
    <lineage>
        <taxon>Bacteria</taxon>
        <taxon>Pseudomonadati</taxon>
        <taxon>Pseudomonadota</taxon>
        <taxon>Gammaproteobacteria</taxon>
        <taxon>Vibrionales</taxon>
        <taxon>Vibrionaceae</taxon>
        <taxon>Aliivibrio</taxon>
    </lineage>
</organism>
<evidence type="ECO:0000256" key="5">
    <source>
        <dbReference type="ARBA" id="ARBA00023204"/>
    </source>
</evidence>
<keyword evidence="3" id="KW-0235">DNA replication</keyword>
<keyword evidence="5" id="KW-0234">DNA repair</keyword>
<comment type="cofactor">
    <cofactor evidence="1">
        <name>a divalent metal cation</name>
        <dbReference type="ChEBI" id="CHEBI:60240"/>
    </cofactor>
</comment>
<accession>A0A510UJJ6</accession>
<dbReference type="PROSITE" id="PS50160">
    <property type="entry name" value="DNA_LIGASE_A3"/>
    <property type="match status" value="1"/>
</dbReference>
<dbReference type="NCBIfam" id="NF006592">
    <property type="entry name" value="PRK09125.1"/>
    <property type="match status" value="1"/>
</dbReference>
<evidence type="ECO:0000256" key="4">
    <source>
        <dbReference type="ARBA" id="ARBA00022763"/>
    </source>
</evidence>
<evidence type="ECO:0000313" key="7">
    <source>
        <dbReference type="EMBL" id="GEK14689.1"/>
    </source>
</evidence>
<dbReference type="CDD" id="cd08041">
    <property type="entry name" value="OBF_kDNA_ligase_like"/>
    <property type="match status" value="1"/>
</dbReference>
<dbReference type="InterPro" id="IPR029319">
    <property type="entry name" value="DNA_ligase_OB"/>
</dbReference>
<dbReference type="GO" id="GO:0003910">
    <property type="term" value="F:DNA ligase (ATP) activity"/>
    <property type="evidence" value="ECO:0007669"/>
    <property type="project" value="UniProtKB-EC"/>
</dbReference>
<evidence type="ECO:0000256" key="2">
    <source>
        <dbReference type="ARBA" id="ARBA00022598"/>
    </source>
</evidence>
<proteinExistence type="predicted"/>
<evidence type="ECO:0000256" key="1">
    <source>
        <dbReference type="ARBA" id="ARBA00001968"/>
    </source>
</evidence>
<comment type="catalytic activity">
    <reaction evidence="6">
        <text>ATP + (deoxyribonucleotide)n-3'-hydroxyl + 5'-phospho-(deoxyribonucleotide)m = (deoxyribonucleotide)n+m + AMP + diphosphate.</text>
        <dbReference type="EC" id="6.5.1.1"/>
    </reaction>
</comment>
<dbReference type="RefSeq" id="WP_012533044.1">
    <property type="nucleotide sequence ID" value="NZ_BJTZ01000018.1"/>
</dbReference>
<evidence type="ECO:0000256" key="6">
    <source>
        <dbReference type="ARBA" id="ARBA00034003"/>
    </source>
</evidence>
<evidence type="ECO:0000313" key="8">
    <source>
        <dbReference type="Proteomes" id="UP000321787"/>
    </source>
</evidence>
<dbReference type="Pfam" id="PF14743">
    <property type="entry name" value="DNA_ligase_OB_2"/>
    <property type="match status" value="1"/>
</dbReference>
<dbReference type="AlphaFoldDB" id="A0A510UJJ6"/>
<dbReference type="InterPro" id="IPR012340">
    <property type="entry name" value="NA-bd_OB-fold"/>
</dbReference>
<dbReference type="GO" id="GO:0006260">
    <property type="term" value="P:DNA replication"/>
    <property type="evidence" value="ECO:0007669"/>
    <property type="project" value="UniProtKB-KW"/>
</dbReference>
<dbReference type="GO" id="GO:0006281">
    <property type="term" value="P:DNA repair"/>
    <property type="evidence" value="ECO:0007669"/>
    <property type="project" value="UniProtKB-KW"/>
</dbReference>
<dbReference type="SUPFAM" id="SSF56091">
    <property type="entry name" value="DNA ligase/mRNA capping enzyme, catalytic domain"/>
    <property type="match status" value="1"/>
</dbReference>
<dbReference type="Gene3D" id="3.30.470.30">
    <property type="entry name" value="DNA ligase/mRNA capping enzyme"/>
    <property type="match status" value="1"/>
</dbReference>
<reference evidence="7 8" key="1">
    <citation type="submission" date="2019-07" db="EMBL/GenBank/DDBJ databases">
        <title>Whole genome shotgun sequence of Aliivibrio fischeri NBRC 101058.</title>
        <authorList>
            <person name="Hosoyama A."/>
            <person name="Uohara A."/>
            <person name="Ohji S."/>
            <person name="Ichikawa N."/>
        </authorList>
    </citation>
    <scope>NUCLEOTIDE SEQUENCE [LARGE SCALE GENOMIC DNA]</scope>
    <source>
        <strain evidence="7 8">NBRC 101058</strain>
    </source>
</reference>
<dbReference type="Gene3D" id="2.40.50.140">
    <property type="entry name" value="Nucleic acid-binding proteins"/>
    <property type="match status" value="1"/>
</dbReference>